<dbReference type="AlphaFoldDB" id="A0A820IF64"/>
<dbReference type="EMBL" id="CAJNOU010014797">
    <property type="protein sequence ID" value="CAF1570096.1"/>
    <property type="molecule type" value="Genomic_DNA"/>
</dbReference>
<evidence type="ECO:0000313" key="1">
    <source>
        <dbReference type="EMBL" id="CAF1570096.1"/>
    </source>
</evidence>
<reference evidence="2" key="1">
    <citation type="submission" date="2021-02" db="EMBL/GenBank/DDBJ databases">
        <authorList>
            <person name="Nowell W R."/>
        </authorList>
    </citation>
    <scope>NUCLEOTIDE SEQUENCE</scope>
</reference>
<gene>
    <name evidence="2" type="ORF">FNK824_LOCUS40815</name>
    <name evidence="1" type="ORF">SEV965_LOCUS39541</name>
</gene>
<organism evidence="2 3">
    <name type="scientific">Rotaria sordida</name>
    <dbReference type="NCBI Taxonomy" id="392033"/>
    <lineage>
        <taxon>Eukaryota</taxon>
        <taxon>Metazoa</taxon>
        <taxon>Spiralia</taxon>
        <taxon>Gnathifera</taxon>
        <taxon>Rotifera</taxon>
        <taxon>Eurotatoria</taxon>
        <taxon>Bdelloidea</taxon>
        <taxon>Philodinida</taxon>
        <taxon>Philodinidae</taxon>
        <taxon>Rotaria</taxon>
    </lineage>
</organism>
<dbReference type="Proteomes" id="UP000663874">
    <property type="component" value="Unassembled WGS sequence"/>
</dbReference>
<comment type="caution">
    <text evidence="2">The sequence shown here is derived from an EMBL/GenBank/DDBJ whole genome shotgun (WGS) entry which is preliminary data.</text>
</comment>
<evidence type="ECO:0000313" key="2">
    <source>
        <dbReference type="EMBL" id="CAF4305924.1"/>
    </source>
</evidence>
<sequence>MSSSADSDTNVTSTTDEKHHILLVYIVKENGEYEGAYVGHNLELIGEAAGSSFQAMIDNAYWSLETLLVEAENNAP</sequence>
<dbReference type="EMBL" id="CAJOBE010034948">
    <property type="protein sequence ID" value="CAF4305924.1"/>
    <property type="molecule type" value="Genomic_DNA"/>
</dbReference>
<accession>A0A820IF64</accession>
<name>A0A820IF64_9BILA</name>
<feature type="non-terminal residue" evidence="2">
    <location>
        <position position="76"/>
    </location>
</feature>
<dbReference type="Proteomes" id="UP000663889">
    <property type="component" value="Unassembled WGS sequence"/>
</dbReference>
<evidence type="ECO:0000313" key="3">
    <source>
        <dbReference type="Proteomes" id="UP000663874"/>
    </source>
</evidence>
<proteinExistence type="predicted"/>
<protein>
    <submittedName>
        <fullName evidence="2">Uncharacterized protein</fullName>
    </submittedName>
</protein>